<comment type="caution">
    <text evidence="2">The sequence shown here is derived from an EMBL/GenBank/DDBJ whole genome shotgun (WGS) entry which is preliminary data.</text>
</comment>
<keyword evidence="3" id="KW-1185">Reference proteome</keyword>
<dbReference type="Proteomes" id="UP001153069">
    <property type="component" value="Unassembled WGS sequence"/>
</dbReference>
<dbReference type="EMBL" id="CAICTM010000525">
    <property type="protein sequence ID" value="CAB9512255.1"/>
    <property type="molecule type" value="Genomic_DNA"/>
</dbReference>
<organism evidence="2 3">
    <name type="scientific">Seminavis robusta</name>
    <dbReference type="NCBI Taxonomy" id="568900"/>
    <lineage>
        <taxon>Eukaryota</taxon>
        <taxon>Sar</taxon>
        <taxon>Stramenopiles</taxon>
        <taxon>Ochrophyta</taxon>
        <taxon>Bacillariophyta</taxon>
        <taxon>Bacillariophyceae</taxon>
        <taxon>Bacillariophycidae</taxon>
        <taxon>Naviculales</taxon>
        <taxon>Naviculaceae</taxon>
        <taxon>Seminavis</taxon>
    </lineage>
</organism>
<evidence type="ECO:0000313" key="2">
    <source>
        <dbReference type="EMBL" id="CAB9512255.1"/>
    </source>
</evidence>
<gene>
    <name evidence="2" type="ORF">SEMRO_526_G160400.1</name>
</gene>
<protein>
    <submittedName>
        <fullName evidence="2">Uncharacterized protein</fullName>
    </submittedName>
</protein>
<proteinExistence type="predicted"/>
<feature type="compositionally biased region" description="Polar residues" evidence="1">
    <location>
        <begin position="305"/>
        <end position="314"/>
    </location>
</feature>
<dbReference type="AlphaFoldDB" id="A0A9N8E518"/>
<feature type="compositionally biased region" description="Low complexity" evidence="1">
    <location>
        <begin position="291"/>
        <end position="302"/>
    </location>
</feature>
<evidence type="ECO:0000256" key="1">
    <source>
        <dbReference type="SAM" id="MobiDB-lite"/>
    </source>
</evidence>
<feature type="region of interest" description="Disordered" evidence="1">
    <location>
        <begin position="280"/>
        <end position="348"/>
    </location>
</feature>
<reference evidence="2" key="1">
    <citation type="submission" date="2020-06" db="EMBL/GenBank/DDBJ databases">
        <authorList>
            <consortium name="Plant Systems Biology data submission"/>
        </authorList>
    </citation>
    <scope>NUCLEOTIDE SEQUENCE</scope>
    <source>
        <strain evidence="2">D6</strain>
    </source>
</reference>
<feature type="compositionally biased region" description="Basic residues" evidence="1">
    <location>
        <begin position="318"/>
        <end position="335"/>
    </location>
</feature>
<evidence type="ECO:0000313" key="3">
    <source>
        <dbReference type="Proteomes" id="UP001153069"/>
    </source>
</evidence>
<feature type="compositionally biased region" description="Polar residues" evidence="1">
    <location>
        <begin position="280"/>
        <end position="290"/>
    </location>
</feature>
<name>A0A9N8E518_9STRA</name>
<accession>A0A9N8E518</accession>
<sequence>MTIFDVPKRSWFGNVSNLESGTSERLGSHFLAKAQGPTTRTSKRKILAMMNNDMTTMMNASAARHTKRPCLSPVPGFPSMGNQAASSPAAPKSPIINSPVWGFQKENLHSFRNDTFSFNDPKHHLWPASAPPGPVKEQSHQQPTLAPCILFAEEPSNSQSLPYASFSSTTAPSAQERLEISNNYFAAKQKWNDTQMDERKRSARLAAFEPALQKLEQKLNDGFKPVEATQYQILITAQQQEKLEYPKSYAASIQAARNYENAKKLYDELGNVDNFTSGTAFGQSPQAGNESRSSLFSSDSFLPPKTQSEKQNTAAPKRSLKNKRKQPTPRAHRRGGIGTPGGKPTKSILRSSSYSAGFVSPKKQTSRARVVFSPASEFKTKFFIPPLELEGIKSPEERQKAAGNRSHKGGSITVAKLVEWYVSNSGRKNDRCEAYLSCASLDEIAKVFCYGCLHGESLAASLTLLRDGGFLNNPACKATGISLAGSEYDRQAQLKQLLGVPA</sequence>